<dbReference type="EMBL" id="JAUUTW010000013">
    <property type="protein sequence ID" value="MDP1452138.1"/>
    <property type="molecule type" value="Genomic_DNA"/>
</dbReference>
<dbReference type="RefSeq" id="WP_305160507.1">
    <property type="nucleotide sequence ID" value="NZ_JAUUTW010000013.1"/>
</dbReference>
<evidence type="ECO:0000313" key="4">
    <source>
        <dbReference type="Proteomes" id="UP001178275"/>
    </source>
</evidence>
<evidence type="ECO:0000259" key="1">
    <source>
        <dbReference type="Pfam" id="PF10651"/>
    </source>
</evidence>
<dbReference type="SMART" id="SM00710">
    <property type="entry name" value="PbH1"/>
    <property type="match status" value="9"/>
</dbReference>
<dbReference type="Pfam" id="PF10651">
    <property type="entry name" value="BppU_N"/>
    <property type="match status" value="1"/>
</dbReference>
<dbReference type="InterPro" id="IPR018913">
    <property type="entry name" value="BppU_N"/>
</dbReference>
<dbReference type="Pfam" id="PF12708">
    <property type="entry name" value="Pect-lyase_RHGA_epim"/>
    <property type="match status" value="1"/>
</dbReference>
<dbReference type="InterPro" id="IPR011050">
    <property type="entry name" value="Pectin_lyase_fold/virulence"/>
</dbReference>
<dbReference type="SUPFAM" id="SSF51126">
    <property type="entry name" value="Pectin lyase-like"/>
    <property type="match status" value="2"/>
</dbReference>
<organism evidence="3 4">
    <name type="scientific">Peribacillus frigoritolerans</name>
    <dbReference type="NCBI Taxonomy" id="450367"/>
    <lineage>
        <taxon>Bacteria</taxon>
        <taxon>Bacillati</taxon>
        <taxon>Bacillota</taxon>
        <taxon>Bacilli</taxon>
        <taxon>Bacillales</taxon>
        <taxon>Bacillaceae</taxon>
        <taxon>Peribacillus</taxon>
    </lineage>
</organism>
<dbReference type="InterPro" id="IPR012334">
    <property type="entry name" value="Pectin_lyas_fold"/>
</dbReference>
<sequence length="745" mass="81992">MYKPYAITLDTMKKVQNNMFSINTNDLNTPKLLITIEQNGEPVILAEGVKVRIEIEKPDNKLVFQDCTIIDPAKGLCTVVLNTEAFEVQGNHEAEVMVYYSLDRIAVTNKFAYTAVKGLFNAETLESSNSFTALNKIVSDAETALSNTIIHEQNALQHAEQAKISEANNNQTVAETIEARTNGLGVTFPSLKERMNDFDFKVSGAGDVYFPMYTPQQKGAKGDGIQDDTPYIQAILDVAITKGAVYCHIPKGTYRLTNKLYLSKNTKIIMDKNARLLRDHNSGWFINGKSTDSFTEYNGNGNITIEGGILDGNILNHNKSFNGIGLAHGYNIVLRDIEILDVRGAHAVDLNSSRDVLIEGCKFKGYDINYTVDGDGASYFREAIQVASHTEDGFSSFGAYDGTPCMNVTIRNNYFGASANRPAYPCGVGNHGHTPGSFIKYIRIYDNTFDGMTYAGVRPYKYENTTIRNNTFLNCEYGVRFSNPDGKGSYDNGLPEAGKNLIVEGNYFYQSKKRDVYLAAWAYNGVVAKFKNVQILNNISEGYGGTTNESILINFCDNVLIQGNSCRTAYRFIMSAYCNNVQIKDNLAIDLTTEILFVNDGDIAEHLGKGYTKDYYISGNRAERGGRTGFLISGLDGVEIHNNILTDIALDNASGSTRSSMSLSSSTKNGRVYNNKVRGTYQKYGIECTSGTQNIQTFNNDVVGLTRAILNNSVGGFEGTYMYSANGTRYKMTVSDAGAPVFTAG</sequence>
<evidence type="ECO:0000313" key="3">
    <source>
        <dbReference type="EMBL" id="MDP1452138.1"/>
    </source>
</evidence>
<dbReference type="InterPro" id="IPR024535">
    <property type="entry name" value="RHGA/B-epi-like_pectate_lyase"/>
</dbReference>
<feature type="domain" description="Rhamnogalacturonase A/B/Epimerase-like pectate lyase" evidence="2">
    <location>
        <begin position="218"/>
        <end position="269"/>
    </location>
</feature>
<proteinExistence type="predicted"/>
<gene>
    <name evidence="3" type="ORF">Q8G36_13810</name>
</gene>
<dbReference type="Gene3D" id="2.160.20.10">
    <property type="entry name" value="Single-stranded right-handed beta-helix, Pectin lyase-like"/>
    <property type="match status" value="2"/>
</dbReference>
<protein>
    <submittedName>
        <fullName evidence="3">BppU family phage baseplate upper protein</fullName>
    </submittedName>
</protein>
<dbReference type="AlphaFoldDB" id="A0AA90P207"/>
<reference evidence="3" key="1">
    <citation type="submission" date="2023-07" db="EMBL/GenBank/DDBJ databases">
        <title>Murine gut Bacillus species.</title>
        <authorList>
            <person name="Gutman E."/>
            <person name="Hashuel R."/>
            <person name="Litvak Y."/>
        </authorList>
    </citation>
    <scope>NUCLEOTIDE SEQUENCE</scope>
    <source>
        <strain evidence="3">RU293</strain>
    </source>
</reference>
<comment type="caution">
    <text evidence="3">The sequence shown here is derived from an EMBL/GenBank/DDBJ whole genome shotgun (WGS) entry which is preliminary data.</text>
</comment>
<dbReference type="Proteomes" id="UP001178275">
    <property type="component" value="Unassembled WGS sequence"/>
</dbReference>
<dbReference type="InterPro" id="IPR006626">
    <property type="entry name" value="PbH1"/>
</dbReference>
<accession>A0AA90P207</accession>
<name>A0AA90P207_9BACI</name>
<evidence type="ECO:0000259" key="2">
    <source>
        <dbReference type="Pfam" id="PF12708"/>
    </source>
</evidence>
<dbReference type="Gene3D" id="2.60.40.3350">
    <property type="match status" value="1"/>
</dbReference>
<feature type="domain" description="BppU N-terminal" evidence="1">
    <location>
        <begin position="3"/>
        <end position="140"/>
    </location>
</feature>